<gene>
    <name evidence="1" type="ORF">MRATA1EN22A_LOCUS9272</name>
</gene>
<organism evidence="1 2">
    <name type="scientific">Rangifer tarandus platyrhynchus</name>
    <name type="common">Svalbard reindeer</name>
    <dbReference type="NCBI Taxonomy" id="3082113"/>
    <lineage>
        <taxon>Eukaryota</taxon>
        <taxon>Metazoa</taxon>
        <taxon>Chordata</taxon>
        <taxon>Craniata</taxon>
        <taxon>Vertebrata</taxon>
        <taxon>Euteleostomi</taxon>
        <taxon>Mammalia</taxon>
        <taxon>Eutheria</taxon>
        <taxon>Laurasiatheria</taxon>
        <taxon>Artiodactyla</taxon>
        <taxon>Ruminantia</taxon>
        <taxon>Pecora</taxon>
        <taxon>Cervidae</taxon>
        <taxon>Odocoileinae</taxon>
        <taxon>Rangifer</taxon>
    </lineage>
</organism>
<evidence type="ECO:0000313" key="1">
    <source>
        <dbReference type="EMBL" id="CAM9913453.1"/>
    </source>
</evidence>
<dbReference type="EMBL" id="OX596086">
    <property type="protein sequence ID" value="CAM9913453.1"/>
    <property type="molecule type" value="Genomic_DNA"/>
</dbReference>
<reference evidence="1" key="2">
    <citation type="submission" date="2025-03" db="EMBL/GenBank/DDBJ databases">
        <authorList>
            <consortium name="ELIXIR-Norway"/>
            <consortium name="Elixir Norway"/>
        </authorList>
    </citation>
    <scope>NUCLEOTIDE SEQUENCE</scope>
</reference>
<protein>
    <submittedName>
        <fullName evidence="1">Uncharacterized protein</fullName>
    </submittedName>
</protein>
<reference evidence="1" key="1">
    <citation type="submission" date="2023-05" db="EMBL/GenBank/DDBJ databases">
        <authorList>
            <consortium name="ELIXIR-Norway"/>
        </authorList>
    </citation>
    <scope>NUCLEOTIDE SEQUENCE</scope>
</reference>
<proteinExistence type="predicted"/>
<sequence length="89" mass="9699">MASIHTWEHELVSTGRNEHPSTCLASFDMPPTFPHSGRTRVSPYSLVRVDTEDSCVELLGSEGDPNQGSDLCIPLTPVFCRLATLALSL</sequence>
<name>A0AC59YR99_RANTA</name>
<evidence type="ECO:0000313" key="2">
    <source>
        <dbReference type="Proteomes" id="UP001162501"/>
    </source>
</evidence>
<dbReference type="Proteomes" id="UP001162501">
    <property type="component" value="Chromosome 2"/>
</dbReference>
<accession>A0AC59YR99</accession>